<dbReference type="SMART" id="SM01100">
    <property type="entry name" value="CRAL_TRIO_N"/>
    <property type="match status" value="1"/>
</dbReference>
<dbReference type="SMART" id="SM00516">
    <property type="entry name" value="SEC14"/>
    <property type="match status" value="1"/>
</dbReference>
<comment type="caution">
    <text evidence="6">The sequence shown here is derived from an EMBL/GenBank/DDBJ whole genome shotgun (WGS) entry which is preliminary data.</text>
</comment>
<dbReference type="InterPro" id="IPR044834">
    <property type="entry name" value="PATL"/>
</dbReference>
<evidence type="ECO:0000256" key="3">
    <source>
        <dbReference type="ARBA" id="ARBA00023136"/>
    </source>
</evidence>
<gene>
    <name evidence="6" type="ORF">Goari_013877</name>
</gene>
<dbReference type="GO" id="GO:0016020">
    <property type="term" value="C:membrane"/>
    <property type="evidence" value="ECO:0007669"/>
    <property type="project" value="UniProtKB-SubCell"/>
</dbReference>
<dbReference type="AlphaFoldDB" id="A0A7J8XG40"/>
<evidence type="ECO:0000256" key="4">
    <source>
        <dbReference type="SAM" id="MobiDB-lite"/>
    </source>
</evidence>
<evidence type="ECO:0000313" key="6">
    <source>
        <dbReference type="EMBL" id="MBA0686268.1"/>
    </source>
</evidence>
<feature type="non-terminal residue" evidence="6">
    <location>
        <position position="1"/>
    </location>
</feature>
<dbReference type="GO" id="GO:0008289">
    <property type="term" value="F:lipid binding"/>
    <property type="evidence" value="ECO:0007669"/>
    <property type="project" value="InterPro"/>
</dbReference>
<dbReference type="Gene3D" id="3.40.525.10">
    <property type="entry name" value="CRAL-TRIO lipid binding domain"/>
    <property type="match status" value="1"/>
</dbReference>
<dbReference type="CDD" id="cd00170">
    <property type="entry name" value="SEC14"/>
    <property type="match status" value="1"/>
</dbReference>
<dbReference type="Pfam" id="PF00650">
    <property type="entry name" value="CRAL_TRIO"/>
    <property type="match status" value="1"/>
</dbReference>
<accession>A0A7J8XG40</accession>
<name>A0A7J8XG40_GOSAI</name>
<evidence type="ECO:0000256" key="1">
    <source>
        <dbReference type="ARBA" id="ARBA00004370"/>
    </source>
</evidence>
<proteinExistence type="predicted"/>
<keyword evidence="3" id="KW-0472">Membrane</keyword>
<feature type="compositionally biased region" description="Basic and acidic residues" evidence="4">
    <location>
        <begin position="1"/>
        <end position="16"/>
    </location>
</feature>
<protein>
    <recommendedName>
        <fullName evidence="5">CRAL-TRIO domain-containing protein</fullName>
    </recommendedName>
</protein>
<dbReference type="PROSITE" id="PS50191">
    <property type="entry name" value="CRAL_TRIO"/>
    <property type="match status" value="1"/>
</dbReference>
<dbReference type="InterPro" id="IPR011074">
    <property type="entry name" value="CRAL/TRIO_N_dom"/>
</dbReference>
<dbReference type="InterPro" id="IPR056794">
    <property type="entry name" value="PATL1-6_C_GOLD"/>
</dbReference>
<dbReference type="Pfam" id="PF25099">
    <property type="entry name" value="GOLD_PATL1_C"/>
    <property type="match status" value="1"/>
</dbReference>
<dbReference type="SUPFAM" id="SSF46938">
    <property type="entry name" value="CRAL/TRIO N-terminal domain"/>
    <property type="match status" value="1"/>
</dbReference>
<feature type="region of interest" description="Disordered" evidence="4">
    <location>
        <begin position="1"/>
        <end position="20"/>
    </location>
</feature>
<dbReference type="InterPro" id="IPR001251">
    <property type="entry name" value="CRAL-TRIO_dom"/>
</dbReference>
<dbReference type="PANTHER" id="PTHR45932:SF3">
    <property type="entry name" value="PATELLIN-4-LIKE"/>
    <property type="match status" value="1"/>
</dbReference>
<keyword evidence="2" id="KW-0813">Transport</keyword>
<organism evidence="6 7">
    <name type="scientific">Gossypium aridum</name>
    <name type="common">American cotton</name>
    <name type="synonym">Erioxylum aridum</name>
    <dbReference type="NCBI Taxonomy" id="34290"/>
    <lineage>
        <taxon>Eukaryota</taxon>
        <taxon>Viridiplantae</taxon>
        <taxon>Streptophyta</taxon>
        <taxon>Embryophyta</taxon>
        <taxon>Tracheophyta</taxon>
        <taxon>Spermatophyta</taxon>
        <taxon>Magnoliopsida</taxon>
        <taxon>eudicotyledons</taxon>
        <taxon>Gunneridae</taxon>
        <taxon>Pentapetalae</taxon>
        <taxon>rosids</taxon>
        <taxon>malvids</taxon>
        <taxon>Malvales</taxon>
        <taxon>Malvaceae</taxon>
        <taxon>Malvoideae</taxon>
        <taxon>Gossypium</taxon>
    </lineage>
</organism>
<dbReference type="PANTHER" id="PTHR45932">
    <property type="entry name" value="PATELLIN-1"/>
    <property type="match status" value="1"/>
</dbReference>
<evidence type="ECO:0000313" key="7">
    <source>
        <dbReference type="Proteomes" id="UP000593577"/>
    </source>
</evidence>
<feature type="domain" description="CRAL-TRIO" evidence="5">
    <location>
        <begin position="176"/>
        <end position="351"/>
    </location>
</feature>
<evidence type="ECO:0000259" key="5">
    <source>
        <dbReference type="PROSITE" id="PS50191"/>
    </source>
</evidence>
<dbReference type="EMBL" id="JABFAA010000007">
    <property type="protein sequence ID" value="MBA0686268.1"/>
    <property type="molecule type" value="Genomic_DNA"/>
</dbReference>
<dbReference type="Proteomes" id="UP000593577">
    <property type="component" value="Unassembled WGS sequence"/>
</dbReference>
<feature type="region of interest" description="Disordered" evidence="4">
    <location>
        <begin position="36"/>
        <end position="63"/>
    </location>
</feature>
<keyword evidence="7" id="KW-1185">Reference proteome</keyword>
<sequence>MGKKRENINKAKESGKVQDQNMANLFDYEIALQVQEGHEKGCPSQTNSDQETDEETFEEPPSFREDRLNVAMRMKERKFKALVEFRCRVEDAILGDYLFGKPSNKVGGEDNAKAIEQLKEITLWGVPLMPSKRHGGTDIVLLKFLEAKDYKVLEALEMLQRTLKWRKEFKADEILEENLVPGFENLTYQNSRDKDGHPVYYNVYGALKDQQTQYRILGSEEKREKFLRWRVQYMEKAIKELRFQPGGTNSIVQIIDMKHAQGPTTKELRSVCRKSWKLFQDHYPRLIHLNIIINVPLWYYISHTFSSRLKTQRKKSKIVIARPGKVTSTLLKFIPPESLPVEYGGFKRDNDDDFSPEDKVSEVTVRANAFEHIRIPAPQAGVTMVWDLTVVGSCDVSYKEEFIPDDEGSYKVLLQNEKEKKKGEGVRNSFYISEPGKIVITFDNPLLKKKKGRVNMILYRSKPDEVLVAVLLSSAGIKGLIIVDYSIKIVRKAITNGGFKGSYELKELFGRDLAKL</sequence>
<dbReference type="SUPFAM" id="SSF52087">
    <property type="entry name" value="CRAL/TRIO domain"/>
    <property type="match status" value="1"/>
</dbReference>
<dbReference type="InterPro" id="IPR036865">
    <property type="entry name" value="CRAL-TRIO_dom_sf"/>
</dbReference>
<comment type="subcellular location">
    <subcellularLocation>
        <location evidence="1">Membrane</location>
    </subcellularLocation>
</comment>
<dbReference type="InterPro" id="IPR036273">
    <property type="entry name" value="CRAL/TRIO_N_dom_sf"/>
</dbReference>
<evidence type="ECO:0000256" key="2">
    <source>
        <dbReference type="ARBA" id="ARBA00022448"/>
    </source>
</evidence>
<reference evidence="6 7" key="1">
    <citation type="journal article" date="2019" name="Genome Biol. Evol.">
        <title>Insights into the evolution of the New World diploid cottons (Gossypium, subgenus Houzingenia) based on genome sequencing.</title>
        <authorList>
            <person name="Grover C.E."/>
            <person name="Arick M.A. 2nd"/>
            <person name="Thrash A."/>
            <person name="Conover J.L."/>
            <person name="Sanders W.S."/>
            <person name="Peterson D.G."/>
            <person name="Frelichowski J.E."/>
            <person name="Scheffler J.A."/>
            <person name="Scheffler B.E."/>
            <person name="Wendel J.F."/>
        </authorList>
    </citation>
    <scope>NUCLEOTIDE SEQUENCE [LARGE SCALE GENOMIC DNA]</scope>
    <source>
        <strain evidence="6">185</strain>
        <tissue evidence="6">Leaf</tissue>
    </source>
</reference>